<feature type="region of interest" description="Disordered" evidence="1">
    <location>
        <begin position="73"/>
        <end position="103"/>
    </location>
</feature>
<accession>A0A397ZVA3</accession>
<gene>
    <name evidence="2" type="ORF">BRARA_C01231</name>
</gene>
<sequence length="186" mass="20939">MRVHLNLRNTFVPVQVPQHHSHRRPRPPLRMAAQQPHHERQPRLLLIVTRSEPRVHRAEHLPARVHLHHPIGQEEAPGVRRLPPGDDLQQHNAERENVGSGRGVSVAGELRRHVPDRADDDGGVGEGSALVEPGEAEVSEPRVHLIVDEDVARFNVSVDHDLLPLLVEVEQPRRDSFSDLKTRVPG</sequence>
<dbReference type="Proteomes" id="UP000264353">
    <property type="component" value="Chromosome A3"/>
</dbReference>
<dbReference type="AntiFam" id="ANF00226">
    <property type="entry name" value="Shadow ORF (opposite pknB)"/>
</dbReference>
<proteinExistence type="predicted"/>
<dbReference type="EMBL" id="CM010630">
    <property type="protein sequence ID" value="RID69115.1"/>
    <property type="molecule type" value="Genomic_DNA"/>
</dbReference>
<organism evidence="2 3">
    <name type="scientific">Brassica campestris</name>
    <name type="common">Field mustard</name>
    <dbReference type="NCBI Taxonomy" id="3711"/>
    <lineage>
        <taxon>Eukaryota</taxon>
        <taxon>Viridiplantae</taxon>
        <taxon>Streptophyta</taxon>
        <taxon>Embryophyta</taxon>
        <taxon>Tracheophyta</taxon>
        <taxon>Spermatophyta</taxon>
        <taxon>Magnoliopsida</taxon>
        <taxon>eudicotyledons</taxon>
        <taxon>Gunneridae</taxon>
        <taxon>Pentapetalae</taxon>
        <taxon>rosids</taxon>
        <taxon>malvids</taxon>
        <taxon>Brassicales</taxon>
        <taxon>Brassicaceae</taxon>
        <taxon>Brassiceae</taxon>
        <taxon>Brassica</taxon>
    </lineage>
</organism>
<feature type="region of interest" description="Disordered" evidence="1">
    <location>
        <begin position="16"/>
        <end position="39"/>
    </location>
</feature>
<evidence type="ECO:0000313" key="2">
    <source>
        <dbReference type="EMBL" id="RID69115.1"/>
    </source>
</evidence>
<protein>
    <submittedName>
        <fullName evidence="2">Uncharacterized protein</fullName>
    </submittedName>
</protein>
<reference evidence="2 3" key="1">
    <citation type="submission" date="2018-06" db="EMBL/GenBank/DDBJ databases">
        <title>WGS assembly of Brassica rapa FPsc.</title>
        <authorList>
            <person name="Bowman J."/>
            <person name="Kohchi T."/>
            <person name="Yamato K."/>
            <person name="Jenkins J."/>
            <person name="Shu S."/>
            <person name="Ishizaki K."/>
            <person name="Yamaoka S."/>
            <person name="Nishihama R."/>
            <person name="Nakamura Y."/>
            <person name="Berger F."/>
            <person name="Adam C."/>
            <person name="Aki S."/>
            <person name="Althoff F."/>
            <person name="Araki T."/>
            <person name="Arteaga-Vazquez M."/>
            <person name="Balasubrmanian S."/>
            <person name="Bauer D."/>
            <person name="Boehm C."/>
            <person name="Briginshaw L."/>
            <person name="Caballero-Perez J."/>
            <person name="Catarino B."/>
            <person name="Chen F."/>
            <person name="Chiyoda S."/>
            <person name="Chovatia M."/>
            <person name="Davies K."/>
            <person name="Delmans M."/>
            <person name="Demura T."/>
            <person name="Dierschke T."/>
            <person name="Dolan L."/>
            <person name="Dorantes-Acosta A."/>
            <person name="Eklund D."/>
            <person name="Florent S."/>
            <person name="Flores-Sandoval E."/>
            <person name="Fujiyama A."/>
            <person name="Fukuzawa H."/>
            <person name="Galik B."/>
            <person name="Grimanelli D."/>
            <person name="Grimwood J."/>
            <person name="Grossniklaus U."/>
            <person name="Hamada T."/>
            <person name="Haseloff J."/>
            <person name="Hetherington A."/>
            <person name="Higo A."/>
            <person name="Hirakawa Y."/>
            <person name="Hundley H."/>
            <person name="Ikeda Y."/>
            <person name="Inoue K."/>
            <person name="Inoue S."/>
            <person name="Ishida S."/>
            <person name="Jia Q."/>
            <person name="Kakita M."/>
            <person name="Kanazawa T."/>
            <person name="Kawai Y."/>
            <person name="Kawashima T."/>
            <person name="Kennedy M."/>
            <person name="Kinose K."/>
            <person name="Kinoshita T."/>
            <person name="Kohara Y."/>
            <person name="Koide E."/>
            <person name="Komatsu K."/>
            <person name="Kopischke S."/>
            <person name="Kubo M."/>
            <person name="Kyozuka J."/>
            <person name="Lagercrantz U."/>
            <person name="Lin S."/>
            <person name="Lindquist E."/>
            <person name="Lipzen A."/>
            <person name="Lu C."/>
            <person name="Luna E."/>
            <person name="Martienssen R."/>
            <person name="Minamino N."/>
            <person name="Mizutani M."/>
            <person name="Mizutani M."/>
            <person name="Mochizuki N."/>
            <person name="Monte I."/>
            <person name="Mosher R."/>
            <person name="Nagasaki H."/>
            <person name="Nakagami H."/>
            <person name="Naramoto S."/>
            <person name="Nishitani K."/>
            <person name="Ohtani M."/>
            <person name="Okamoto T."/>
            <person name="Okumura M."/>
            <person name="Phillips J."/>
            <person name="Pollak B."/>
            <person name="Reinders A."/>
            <person name="Roevekamp M."/>
            <person name="Sano R."/>
            <person name="Sawa S."/>
            <person name="Schmid M."/>
            <person name="Shirakawa M."/>
            <person name="Solano R."/>
            <person name="Spunde A."/>
            <person name="Suetsugu N."/>
            <person name="Sugano S."/>
            <person name="Sugiyama A."/>
            <person name="Sun R."/>
            <person name="Suzuki Y."/>
            <person name="Takenaka M."/>
            <person name="Takezawa D."/>
            <person name="Tomogane H."/>
            <person name="Tsuzuki M."/>
            <person name="Ueda T."/>
            <person name="Umeda M."/>
            <person name="Ward J."/>
            <person name="Watanabe Y."/>
            <person name="Yazaki K."/>
            <person name="Yokoyama R."/>
            <person name="Yoshitake Y."/>
            <person name="Yotsui I."/>
            <person name="Zachgo S."/>
            <person name="Schmutz J."/>
        </authorList>
    </citation>
    <scope>NUCLEOTIDE SEQUENCE [LARGE SCALE GENOMIC DNA]</scope>
    <source>
        <strain evidence="3">cv. B-3</strain>
    </source>
</reference>
<dbReference type="AlphaFoldDB" id="A0A397ZVA3"/>
<feature type="compositionally biased region" description="Basic and acidic residues" evidence="1">
    <location>
        <begin position="88"/>
        <end position="97"/>
    </location>
</feature>
<evidence type="ECO:0000256" key="1">
    <source>
        <dbReference type="SAM" id="MobiDB-lite"/>
    </source>
</evidence>
<evidence type="ECO:0000313" key="3">
    <source>
        <dbReference type="Proteomes" id="UP000264353"/>
    </source>
</evidence>
<name>A0A397ZVA3_BRACM</name>